<dbReference type="EMBL" id="WMBT01000005">
    <property type="protein sequence ID" value="MTE00775.1"/>
    <property type="molecule type" value="Genomic_DNA"/>
</dbReference>
<proteinExistence type="predicted"/>
<dbReference type="AlphaFoldDB" id="A0A6L6HRX1"/>
<organism evidence="3 4">
    <name type="scientific">Paracoccus lichenicola</name>
    <dbReference type="NCBI Taxonomy" id="2665644"/>
    <lineage>
        <taxon>Bacteria</taxon>
        <taxon>Pseudomonadati</taxon>
        <taxon>Pseudomonadota</taxon>
        <taxon>Alphaproteobacteria</taxon>
        <taxon>Rhodobacterales</taxon>
        <taxon>Paracoccaceae</taxon>
        <taxon>Paracoccus</taxon>
    </lineage>
</organism>
<evidence type="ECO:0000259" key="1">
    <source>
        <dbReference type="Pfam" id="PF02625"/>
    </source>
</evidence>
<dbReference type="InterPro" id="IPR003777">
    <property type="entry name" value="XdhC_CoxI"/>
</dbReference>
<name>A0A6L6HRX1_9RHOB</name>
<reference evidence="3 4" key="1">
    <citation type="submission" date="2019-11" db="EMBL/GenBank/DDBJ databases">
        <authorList>
            <person name="Lang L."/>
        </authorList>
    </citation>
    <scope>NUCLEOTIDE SEQUENCE [LARGE SCALE GENOMIC DNA]</scope>
    <source>
        <strain evidence="3 4">YIM 132242</strain>
    </source>
</reference>
<evidence type="ECO:0000313" key="3">
    <source>
        <dbReference type="EMBL" id="MTE00775.1"/>
    </source>
</evidence>
<feature type="domain" description="XdhC- CoxI" evidence="1">
    <location>
        <begin position="29"/>
        <end position="86"/>
    </location>
</feature>
<dbReference type="Gene3D" id="3.40.50.720">
    <property type="entry name" value="NAD(P)-binding Rossmann-like Domain"/>
    <property type="match status" value="1"/>
</dbReference>
<feature type="domain" description="XdhC Rossmann" evidence="2">
    <location>
        <begin position="164"/>
        <end position="303"/>
    </location>
</feature>
<protein>
    <submittedName>
        <fullName evidence="3">XdhC family protein</fullName>
    </submittedName>
</protein>
<comment type="caution">
    <text evidence="3">The sequence shown here is derived from an EMBL/GenBank/DDBJ whole genome shotgun (WGS) entry which is preliminary data.</text>
</comment>
<accession>A0A6L6HRX1</accession>
<dbReference type="InterPro" id="IPR027051">
    <property type="entry name" value="XdhC_Rossmann_dom"/>
</dbReference>
<dbReference type="RefSeq" id="WP_154764840.1">
    <property type="nucleotide sequence ID" value="NZ_WMBT01000005.1"/>
</dbReference>
<dbReference type="Proteomes" id="UP000481417">
    <property type="component" value="Unassembled WGS sequence"/>
</dbReference>
<gene>
    <name evidence="3" type="ORF">GIY56_10775</name>
</gene>
<dbReference type="Pfam" id="PF13478">
    <property type="entry name" value="XdhC_C"/>
    <property type="match status" value="1"/>
</dbReference>
<keyword evidence="4" id="KW-1185">Reference proteome</keyword>
<sequence length="308" mass="33040">MRTEPAPCTRKTGLSDDPLAAALDCPDPVLAIITGITGPSYRPLGEIMGFCGDRQVGSLSSGCIETDLARHARQSLQDGPQVVRYGEGSPWFDLQLPCGGGLEITLVPRPCPGLLADIAKARASRHPVGLCITHDLMLRRCDPGPTGPMAEGFRILLVPPPRFLIFGQGPEAVVFAGLVRAAGYPHLLLAPDQQTIAQAEAAGTLARLLHWPALPTDLDIDDRSAVVLFFHDHDWEPPILARALKSPAFYIGAQGSQRARDRRLASLHDHGVRQGLERLRGPIGLIRSARDPRTLAVSVLAEVLEAAA</sequence>
<dbReference type="InterPro" id="IPR052698">
    <property type="entry name" value="MoCofactor_Util/Proc"/>
</dbReference>
<evidence type="ECO:0000313" key="4">
    <source>
        <dbReference type="Proteomes" id="UP000481417"/>
    </source>
</evidence>
<evidence type="ECO:0000259" key="2">
    <source>
        <dbReference type="Pfam" id="PF13478"/>
    </source>
</evidence>
<dbReference type="PANTHER" id="PTHR30388:SF4">
    <property type="entry name" value="MOLYBDENUM COFACTOR INSERTION CHAPERONE PAOD"/>
    <property type="match status" value="1"/>
</dbReference>
<dbReference type="PANTHER" id="PTHR30388">
    <property type="entry name" value="ALDEHYDE OXIDOREDUCTASE MOLYBDENUM COFACTOR ASSEMBLY PROTEIN"/>
    <property type="match status" value="1"/>
</dbReference>
<dbReference type="Pfam" id="PF02625">
    <property type="entry name" value="XdhC_CoxI"/>
    <property type="match status" value="1"/>
</dbReference>